<protein>
    <submittedName>
        <fullName evidence="2">Uncharacterized protein</fullName>
    </submittedName>
</protein>
<dbReference type="Proteomes" id="UP000076532">
    <property type="component" value="Unassembled WGS sequence"/>
</dbReference>
<keyword evidence="1" id="KW-1133">Transmembrane helix</keyword>
<organism evidence="2 3">
    <name type="scientific">Athelia psychrophila</name>
    <dbReference type="NCBI Taxonomy" id="1759441"/>
    <lineage>
        <taxon>Eukaryota</taxon>
        <taxon>Fungi</taxon>
        <taxon>Dikarya</taxon>
        <taxon>Basidiomycota</taxon>
        <taxon>Agaricomycotina</taxon>
        <taxon>Agaricomycetes</taxon>
        <taxon>Agaricomycetidae</taxon>
        <taxon>Atheliales</taxon>
        <taxon>Atheliaceae</taxon>
        <taxon>Athelia</taxon>
    </lineage>
</organism>
<sequence>MSAEIRLLEIYQYTLGVSTLVLGWGMRRLRFPWVAVVPAAIVGLGFIGRLFAKQTRLMALKERIEMTRQMEAQQAALGQ</sequence>
<accession>A0A166TKV5</accession>
<keyword evidence="1" id="KW-0472">Membrane</keyword>
<dbReference type="EMBL" id="KV417492">
    <property type="protein sequence ID" value="KZP30726.1"/>
    <property type="molecule type" value="Genomic_DNA"/>
</dbReference>
<evidence type="ECO:0000256" key="1">
    <source>
        <dbReference type="SAM" id="Phobius"/>
    </source>
</evidence>
<dbReference type="AlphaFoldDB" id="A0A166TKV5"/>
<evidence type="ECO:0000313" key="3">
    <source>
        <dbReference type="Proteomes" id="UP000076532"/>
    </source>
</evidence>
<feature type="transmembrane region" description="Helical" evidence="1">
    <location>
        <begin position="7"/>
        <end position="25"/>
    </location>
</feature>
<gene>
    <name evidence="2" type="ORF">FIBSPDRAFT_850169</name>
</gene>
<keyword evidence="1" id="KW-0812">Transmembrane</keyword>
<feature type="transmembrane region" description="Helical" evidence="1">
    <location>
        <begin position="31"/>
        <end position="52"/>
    </location>
</feature>
<proteinExistence type="predicted"/>
<reference evidence="2 3" key="1">
    <citation type="journal article" date="2016" name="Mol. Biol. Evol.">
        <title>Comparative Genomics of Early-Diverging Mushroom-Forming Fungi Provides Insights into the Origins of Lignocellulose Decay Capabilities.</title>
        <authorList>
            <person name="Nagy L.G."/>
            <person name="Riley R."/>
            <person name="Tritt A."/>
            <person name="Adam C."/>
            <person name="Daum C."/>
            <person name="Floudas D."/>
            <person name="Sun H."/>
            <person name="Yadav J.S."/>
            <person name="Pangilinan J."/>
            <person name="Larsson K.H."/>
            <person name="Matsuura K."/>
            <person name="Barry K."/>
            <person name="Labutti K."/>
            <person name="Kuo R."/>
            <person name="Ohm R.A."/>
            <person name="Bhattacharya S.S."/>
            <person name="Shirouzu T."/>
            <person name="Yoshinaga Y."/>
            <person name="Martin F.M."/>
            <person name="Grigoriev I.V."/>
            <person name="Hibbett D.S."/>
        </authorList>
    </citation>
    <scope>NUCLEOTIDE SEQUENCE [LARGE SCALE GENOMIC DNA]</scope>
    <source>
        <strain evidence="2 3">CBS 109695</strain>
    </source>
</reference>
<keyword evidence="3" id="KW-1185">Reference proteome</keyword>
<evidence type="ECO:0000313" key="2">
    <source>
        <dbReference type="EMBL" id="KZP30726.1"/>
    </source>
</evidence>
<name>A0A166TKV5_9AGAM</name>